<sequence>MSTTTATGRAPQHSGPPPGGPPPPRPAGRRAAPLIFGLLLLQVGFVVSAVGAFHSAAPHRLPITVAAPVQTAARMVDAFDALPGDFVRTTVAPDSATARTRVLRREAAAAYIAATAPGQADTLLVASAAGPATAQAATQVAREAGRRGGRTVTVTDVQAPSLGDRWGLAPSLLAISWVAGGCLAAVVLLAAGGARPDDPQRTVTWLAILAGYAAVSGLAGAAVVDPVFGALPGHFAALCAIGALTVFAAGITTLALRALFGVPGLGLAALLLVVLGVPGTGGLPPTALLPQFWRTVGPALPTGAADAAVRNTVYFGGHATLGPRWVLGTWAVAGTVLAMSVSLSARRGAQSPGRHRAQPRPDR</sequence>
<organism evidence="3 4">
    <name type="scientific">Actinomadura craniellae</name>
    <dbReference type="NCBI Taxonomy" id="2231787"/>
    <lineage>
        <taxon>Bacteria</taxon>
        <taxon>Bacillati</taxon>
        <taxon>Actinomycetota</taxon>
        <taxon>Actinomycetes</taxon>
        <taxon>Streptosporangiales</taxon>
        <taxon>Thermomonosporaceae</taxon>
        <taxon>Actinomadura</taxon>
    </lineage>
</organism>
<dbReference type="RefSeq" id="WP_111871303.1">
    <property type="nucleotide sequence ID" value="NZ_QLYX01000017.1"/>
</dbReference>
<evidence type="ECO:0000313" key="4">
    <source>
        <dbReference type="Proteomes" id="UP000251891"/>
    </source>
</evidence>
<feature type="region of interest" description="Disordered" evidence="1">
    <location>
        <begin position="1"/>
        <end position="28"/>
    </location>
</feature>
<keyword evidence="2" id="KW-1133">Transmembrane helix</keyword>
<feature type="transmembrane region" description="Helical" evidence="2">
    <location>
        <begin position="230"/>
        <end position="251"/>
    </location>
</feature>
<accession>A0A365GY08</accession>
<reference evidence="3 4" key="1">
    <citation type="submission" date="2018-06" db="EMBL/GenBank/DDBJ databases">
        <title>Actinomadura craniellae sp. nov. isolated from marine sponge Craniella sp.</title>
        <authorList>
            <person name="Li L."/>
            <person name="Xu Q.H."/>
            <person name="Lin H.W."/>
            <person name="Lu Y.H."/>
        </authorList>
    </citation>
    <scope>NUCLEOTIDE SEQUENCE [LARGE SCALE GENOMIC DNA]</scope>
    <source>
        <strain evidence="3 4">LHW63021</strain>
    </source>
</reference>
<keyword evidence="2" id="KW-0812">Transmembrane</keyword>
<gene>
    <name evidence="3" type="ORF">DPM19_29380</name>
</gene>
<evidence type="ECO:0000313" key="3">
    <source>
        <dbReference type="EMBL" id="RAY11725.1"/>
    </source>
</evidence>
<feature type="transmembrane region" description="Helical" evidence="2">
    <location>
        <begin position="168"/>
        <end position="191"/>
    </location>
</feature>
<dbReference type="OrthoDB" id="3217869at2"/>
<evidence type="ECO:0000256" key="1">
    <source>
        <dbReference type="SAM" id="MobiDB-lite"/>
    </source>
</evidence>
<dbReference type="EMBL" id="QLYX01000017">
    <property type="protein sequence ID" value="RAY11725.1"/>
    <property type="molecule type" value="Genomic_DNA"/>
</dbReference>
<feature type="transmembrane region" description="Helical" evidence="2">
    <location>
        <begin position="258"/>
        <end position="277"/>
    </location>
</feature>
<evidence type="ECO:0000256" key="2">
    <source>
        <dbReference type="SAM" id="Phobius"/>
    </source>
</evidence>
<keyword evidence="4" id="KW-1185">Reference proteome</keyword>
<feature type="transmembrane region" description="Helical" evidence="2">
    <location>
        <begin position="34"/>
        <end position="53"/>
    </location>
</feature>
<dbReference type="AlphaFoldDB" id="A0A365GY08"/>
<name>A0A365GY08_9ACTN</name>
<feature type="compositionally biased region" description="Pro residues" evidence="1">
    <location>
        <begin position="14"/>
        <end position="26"/>
    </location>
</feature>
<feature type="transmembrane region" description="Helical" evidence="2">
    <location>
        <begin position="325"/>
        <end position="345"/>
    </location>
</feature>
<proteinExistence type="predicted"/>
<feature type="transmembrane region" description="Helical" evidence="2">
    <location>
        <begin position="203"/>
        <end position="224"/>
    </location>
</feature>
<comment type="caution">
    <text evidence="3">The sequence shown here is derived from an EMBL/GenBank/DDBJ whole genome shotgun (WGS) entry which is preliminary data.</text>
</comment>
<dbReference type="Proteomes" id="UP000251891">
    <property type="component" value="Unassembled WGS sequence"/>
</dbReference>
<protein>
    <submittedName>
        <fullName evidence="3">DUF3533 domain-containing protein</fullName>
    </submittedName>
</protein>
<keyword evidence="2" id="KW-0472">Membrane</keyword>